<dbReference type="OMA" id="NYFAATG"/>
<reference evidence="2" key="1">
    <citation type="journal article" date="2012" name="Proc. Natl. Acad. Sci. U.S.A.">
        <title>Genome sequence of the button mushroom Agaricus bisporus reveals mechanisms governing adaptation to a humic-rich ecological niche.</title>
        <authorList>
            <person name="Morin E."/>
            <person name="Kohler A."/>
            <person name="Baker A.R."/>
            <person name="Foulongne-Oriol M."/>
            <person name="Lombard V."/>
            <person name="Nagy L.G."/>
            <person name="Ohm R.A."/>
            <person name="Patyshakuliyeva A."/>
            <person name="Brun A."/>
            <person name="Aerts A.L."/>
            <person name="Bailey A.M."/>
            <person name="Billette C."/>
            <person name="Coutinho P.M."/>
            <person name="Deakin G."/>
            <person name="Doddapaneni H."/>
            <person name="Floudas D."/>
            <person name="Grimwood J."/>
            <person name="Hilden K."/>
            <person name="Kuees U."/>
            <person name="LaButti K.M."/>
            <person name="Lapidus A."/>
            <person name="Lindquist E.A."/>
            <person name="Lucas S.M."/>
            <person name="Murat C."/>
            <person name="Riley R.W."/>
            <person name="Salamov A.A."/>
            <person name="Schmutz J."/>
            <person name="Subramanian V."/>
            <person name="Woesten H.A.B."/>
            <person name="Xu J."/>
            <person name="Eastwood D.C."/>
            <person name="Foster G.D."/>
            <person name="Sonnenberg A.S."/>
            <person name="Cullen D."/>
            <person name="de Vries R.P."/>
            <person name="Lundell T."/>
            <person name="Hibbett D.S."/>
            <person name="Henrissat B."/>
            <person name="Burton K.S."/>
            <person name="Kerrigan R.W."/>
            <person name="Challen M.P."/>
            <person name="Grigoriev I.V."/>
            <person name="Martin F."/>
        </authorList>
    </citation>
    <scope>NUCLEOTIDE SEQUENCE [LARGE SCALE GENOMIC DNA]</scope>
    <source>
        <strain evidence="2">JB137-S8 / ATCC MYA-4627 / FGSC 10392</strain>
    </source>
</reference>
<dbReference type="SUPFAM" id="SSF50370">
    <property type="entry name" value="Ricin B-like lectins"/>
    <property type="match status" value="1"/>
</dbReference>
<dbReference type="Proteomes" id="UP000008493">
    <property type="component" value="Unassembled WGS sequence"/>
</dbReference>
<evidence type="ECO:0000313" key="1">
    <source>
        <dbReference type="EMBL" id="EKM75036.1"/>
    </source>
</evidence>
<accession>K5WID1</accession>
<organism evidence="1 2">
    <name type="scientific">Agaricus bisporus var. burnettii (strain JB137-S8 / ATCC MYA-4627 / FGSC 10392)</name>
    <name type="common">White button mushroom</name>
    <dbReference type="NCBI Taxonomy" id="597362"/>
    <lineage>
        <taxon>Eukaryota</taxon>
        <taxon>Fungi</taxon>
        <taxon>Dikarya</taxon>
        <taxon>Basidiomycota</taxon>
        <taxon>Agaricomycotina</taxon>
        <taxon>Agaricomycetes</taxon>
        <taxon>Agaricomycetidae</taxon>
        <taxon>Agaricales</taxon>
        <taxon>Agaricineae</taxon>
        <taxon>Agaricaceae</taxon>
        <taxon>Agaricus</taxon>
    </lineage>
</organism>
<proteinExistence type="predicted"/>
<dbReference type="Gene3D" id="2.80.10.50">
    <property type="match status" value="1"/>
</dbReference>
<dbReference type="GeneID" id="18832261"/>
<gene>
    <name evidence="1" type="ORF">AGABI1DRAFT_88073</name>
</gene>
<sequence length="160" mass="17170">MIITHTAMAQSQWLTNGTFLIASRTNGNQALAVQDGRLTTGASIVVTNTQSTQDGAAIWSYHFDNMLINKRSGLALSVRRINFISGVSPGTKVVQEQINTNPTGMVQEWNYFAATGQIHPSFAGDSCITAGSQLNRGVATIERCVAGRVEQSWTVVALPS</sequence>
<protein>
    <submittedName>
        <fullName evidence="1">Uncharacterized protein</fullName>
    </submittedName>
</protein>
<dbReference type="InParanoid" id="K5WID1"/>
<dbReference type="KEGG" id="abp:AGABI1DRAFT88073"/>
<dbReference type="PROSITE" id="PS50231">
    <property type="entry name" value="RICIN_B_LECTIN"/>
    <property type="match status" value="1"/>
</dbReference>
<dbReference type="AlphaFoldDB" id="K5WID1"/>
<evidence type="ECO:0000313" key="2">
    <source>
        <dbReference type="Proteomes" id="UP000008493"/>
    </source>
</evidence>
<dbReference type="RefSeq" id="XP_007334345.1">
    <property type="nucleotide sequence ID" value="XM_007334283.1"/>
</dbReference>
<dbReference type="HOGENOM" id="CLU_1554795_0_0_1"/>
<name>K5WID1_AGABU</name>
<keyword evidence="2" id="KW-1185">Reference proteome</keyword>
<dbReference type="EMBL" id="JH971421">
    <property type="protein sequence ID" value="EKM75036.1"/>
    <property type="molecule type" value="Genomic_DNA"/>
</dbReference>
<dbReference type="InterPro" id="IPR035992">
    <property type="entry name" value="Ricin_B-like_lectins"/>
</dbReference>